<gene>
    <name evidence="1" type="ORF">E1288_29385</name>
</gene>
<evidence type="ECO:0000313" key="2">
    <source>
        <dbReference type="Proteomes" id="UP000294947"/>
    </source>
</evidence>
<keyword evidence="2" id="KW-1185">Reference proteome</keyword>
<dbReference type="EMBL" id="SMKW01000047">
    <property type="protein sequence ID" value="TDD42438.1"/>
    <property type="molecule type" value="Genomic_DNA"/>
</dbReference>
<accession>A0A4R4YCN7</accession>
<proteinExistence type="predicted"/>
<dbReference type="Proteomes" id="UP000294947">
    <property type="component" value="Unassembled WGS sequence"/>
</dbReference>
<organism evidence="1 2">
    <name type="scientific">Saccharopolyspora elongata</name>
    <dbReference type="NCBI Taxonomy" id="2530387"/>
    <lineage>
        <taxon>Bacteria</taxon>
        <taxon>Bacillati</taxon>
        <taxon>Actinomycetota</taxon>
        <taxon>Actinomycetes</taxon>
        <taxon>Pseudonocardiales</taxon>
        <taxon>Pseudonocardiaceae</taxon>
        <taxon>Saccharopolyspora</taxon>
    </lineage>
</organism>
<dbReference type="AlphaFoldDB" id="A0A4R4YCN7"/>
<dbReference type="RefSeq" id="WP_132490711.1">
    <property type="nucleotide sequence ID" value="NZ_SMKW01000047.1"/>
</dbReference>
<sequence>MTDKPGTSKAMDLISAIVAGDAEIQDGTAELKEEGISFPEEAPYHAEGRVEQGQVEAVSHECAVMTVGHEGLYLVSARHGGARPLDRVAVSEEAFENCWRSLYSPRGNWVFDVRSSKARFASRCAAGGDARMVTGELWIARVTPPENGEMRELLARARGLDVWERRADMLIVAADELVLAELERRGIGHVERLLPLAEFEERARHRAEGAEGEGST</sequence>
<protein>
    <submittedName>
        <fullName evidence="1">Uncharacterized protein</fullName>
    </submittedName>
</protein>
<evidence type="ECO:0000313" key="1">
    <source>
        <dbReference type="EMBL" id="TDD42438.1"/>
    </source>
</evidence>
<comment type="caution">
    <text evidence="1">The sequence shown here is derived from an EMBL/GenBank/DDBJ whole genome shotgun (WGS) entry which is preliminary data.</text>
</comment>
<dbReference type="OrthoDB" id="8450472at2"/>
<name>A0A4R4YCN7_9PSEU</name>
<reference evidence="1 2" key="1">
    <citation type="submission" date="2019-03" db="EMBL/GenBank/DDBJ databases">
        <title>Draft genome sequences of novel Actinobacteria.</title>
        <authorList>
            <person name="Sahin N."/>
            <person name="Ay H."/>
            <person name="Saygin H."/>
        </authorList>
    </citation>
    <scope>NUCLEOTIDE SEQUENCE [LARGE SCALE GENOMIC DNA]</scope>
    <source>
        <strain evidence="1 2">7K502</strain>
    </source>
</reference>